<evidence type="ECO:0000313" key="1">
    <source>
        <dbReference type="EMBL" id="KAJ8646715.1"/>
    </source>
</evidence>
<proteinExistence type="predicted"/>
<reference evidence="1 2" key="1">
    <citation type="journal article" date="2022" name="Hortic Res">
        <title>A haplotype resolved chromosomal level avocado genome allows analysis of novel avocado genes.</title>
        <authorList>
            <person name="Nath O."/>
            <person name="Fletcher S.J."/>
            <person name="Hayward A."/>
            <person name="Shaw L.M."/>
            <person name="Masouleh A.K."/>
            <person name="Furtado A."/>
            <person name="Henry R.J."/>
            <person name="Mitter N."/>
        </authorList>
    </citation>
    <scope>NUCLEOTIDE SEQUENCE [LARGE SCALE GENOMIC DNA]</scope>
    <source>
        <strain evidence="2">cv. Hass</strain>
    </source>
</reference>
<comment type="caution">
    <text evidence="1">The sequence shown here is derived from an EMBL/GenBank/DDBJ whole genome shotgun (WGS) entry which is preliminary data.</text>
</comment>
<keyword evidence="2" id="KW-1185">Reference proteome</keyword>
<dbReference type="EMBL" id="CM056810">
    <property type="protein sequence ID" value="KAJ8646715.1"/>
    <property type="molecule type" value="Genomic_DNA"/>
</dbReference>
<name>A0ACC2MMU4_PERAE</name>
<evidence type="ECO:0000313" key="2">
    <source>
        <dbReference type="Proteomes" id="UP001234297"/>
    </source>
</evidence>
<protein>
    <submittedName>
        <fullName evidence="1">Uncharacterized protein</fullName>
    </submittedName>
</protein>
<accession>A0ACC2MMU4</accession>
<organism evidence="1 2">
    <name type="scientific">Persea americana</name>
    <name type="common">Avocado</name>
    <dbReference type="NCBI Taxonomy" id="3435"/>
    <lineage>
        <taxon>Eukaryota</taxon>
        <taxon>Viridiplantae</taxon>
        <taxon>Streptophyta</taxon>
        <taxon>Embryophyta</taxon>
        <taxon>Tracheophyta</taxon>
        <taxon>Spermatophyta</taxon>
        <taxon>Magnoliopsida</taxon>
        <taxon>Magnoliidae</taxon>
        <taxon>Laurales</taxon>
        <taxon>Lauraceae</taxon>
        <taxon>Persea</taxon>
    </lineage>
</organism>
<sequence>MLVSRRILGLQTWRKSNHYSSAKNAAVQDRRTSQLLKHLAKKMARFLIGKMESFGLYSPDDDEEVTKKPYMAPLFSSYNDRIRPLLDTIDSLRNLNVMKEGIQLPTIVVVGDQSSGKSSVLESLAGISLPRSQGICTRVPLVMRLQDHSSDEQELQLEYHSKTIEITEDQIADAINAATKEIAGDGKVHGQPENIYEQISDIIMEYITPKESIILNVLSATVDFPTCESIRMSQRVDKTGERTLAVVTKVDKAPEGLLEKVTTDAVKIGLGYVCVKNRIGNESYAEARTEEALLFQTHPLLSKIPKLMVGIPVLAQTLVQIQAASIGRCLPDIVKKINEKLNQSMDELNSMPQNLTSVIDATTALFQILGAAKETLKKIFLQGEIEEFPDDSSMHCSARMAEMLNDFSKKLYSKSPNYAVSGDFLVEELKVIEEAKGIGLPNFIPRTAFLILLQRKVNQIAASPIDFINKMWDYIESVVVGVLKKHLEAYPQLRSATLRATHNLMAGTKKRSEDHVKELVEMEKIVDYTSNPDYLKKWASLMDEQNRFMEVIRDTSRSTLVTLEGFGEVQVGHLRDLSTMVEQAFDMKMRVTVYWNIVIMRLVDSLAMHLHFCVQKLINHEMLHEIVNELIGQQKGGIERMLEESPVVACKRERLNNSIKLLKQSKDVVANIMDCISEDGPID</sequence>
<gene>
    <name evidence="1" type="ORF">MRB53_008463</name>
</gene>
<dbReference type="Proteomes" id="UP001234297">
    <property type="component" value="Chromosome 2"/>
</dbReference>